<protein>
    <submittedName>
        <fullName evidence="1">Uncharacterized protein</fullName>
    </submittedName>
</protein>
<comment type="caution">
    <text evidence="1">The sequence shown here is derived from an EMBL/GenBank/DDBJ whole genome shotgun (WGS) entry which is preliminary data.</text>
</comment>
<keyword evidence="2" id="KW-1185">Reference proteome</keyword>
<gene>
    <name evidence="1" type="ORF">PXEA_LOCUS31126</name>
</gene>
<organism evidence="1 2">
    <name type="scientific">Protopolystoma xenopodis</name>
    <dbReference type="NCBI Taxonomy" id="117903"/>
    <lineage>
        <taxon>Eukaryota</taxon>
        <taxon>Metazoa</taxon>
        <taxon>Spiralia</taxon>
        <taxon>Lophotrochozoa</taxon>
        <taxon>Platyhelminthes</taxon>
        <taxon>Monogenea</taxon>
        <taxon>Polyopisthocotylea</taxon>
        <taxon>Polystomatidea</taxon>
        <taxon>Polystomatidae</taxon>
        <taxon>Protopolystoma</taxon>
    </lineage>
</organism>
<accession>A0A3S5FGE6</accession>
<dbReference type="EMBL" id="CAAALY010255706">
    <property type="protein sequence ID" value="VEL37686.1"/>
    <property type="molecule type" value="Genomic_DNA"/>
</dbReference>
<dbReference type="Proteomes" id="UP000784294">
    <property type="component" value="Unassembled WGS sequence"/>
</dbReference>
<evidence type="ECO:0000313" key="1">
    <source>
        <dbReference type="EMBL" id="VEL37686.1"/>
    </source>
</evidence>
<evidence type="ECO:0000313" key="2">
    <source>
        <dbReference type="Proteomes" id="UP000784294"/>
    </source>
</evidence>
<dbReference type="AlphaFoldDB" id="A0A3S5FGE6"/>
<proteinExistence type="predicted"/>
<name>A0A3S5FGE6_9PLAT</name>
<feature type="non-terminal residue" evidence="1">
    <location>
        <position position="279"/>
    </location>
</feature>
<reference evidence="1" key="1">
    <citation type="submission" date="2018-11" db="EMBL/GenBank/DDBJ databases">
        <authorList>
            <consortium name="Pathogen Informatics"/>
        </authorList>
    </citation>
    <scope>NUCLEOTIDE SEQUENCE</scope>
</reference>
<sequence length="279" mass="30891">MPNLVFESILFIGSRNSPKLFIRVAKRRSNRPYSELGMSLETRELLIGSWSFSSNGFILTIQDFGSSNNEIEQSSSDELIDLQSLATHMTESEASSLAVMASNISPSGADSTTPSSILLPSLTFCHSTIVTTTASSNPTISQINDTSGFADTEFRSLLTTEKSISEPEDRMQAKRELIDFGDVKRMFNLPDAETEEEEDLDEEGVLIDAEEKSYAYGLGYHVPSEYDEAEKSKRQGENIEENTVKAEKEDALAMDKEIGASILNKNLLIEERQSQVCSK</sequence>